<dbReference type="AlphaFoldDB" id="A0AA38HLD3"/>
<dbReference type="InterPro" id="IPR011701">
    <property type="entry name" value="MFS"/>
</dbReference>
<feature type="transmembrane region" description="Helical" evidence="7">
    <location>
        <begin position="245"/>
        <end position="269"/>
    </location>
</feature>
<evidence type="ECO:0000256" key="2">
    <source>
        <dbReference type="ARBA" id="ARBA00022448"/>
    </source>
</evidence>
<feature type="transmembrane region" description="Helical" evidence="7">
    <location>
        <begin position="157"/>
        <end position="181"/>
    </location>
</feature>
<feature type="transmembrane region" description="Helical" evidence="7">
    <location>
        <begin position="289"/>
        <end position="309"/>
    </location>
</feature>
<comment type="subcellular location">
    <subcellularLocation>
        <location evidence="1">Membrane</location>
        <topology evidence="1">Multi-pass membrane protein</topology>
    </subcellularLocation>
</comment>
<dbReference type="SUPFAM" id="SSF103473">
    <property type="entry name" value="MFS general substrate transporter"/>
    <property type="match status" value="1"/>
</dbReference>
<dbReference type="PANTHER" id="PTHR11662:SF411">
    <property type="entry name" value="GH05102P"/>
    <property type="match status" value="1"/>
</dbReference>
<organism evidence="8 9">
    <name type="scientific">Zophobas morio</name>
    <dbReference type="NCBI Taxonomy" id="2755281"/>
    <lineage>
        <taxon>Eukaryota</taxon>
        <taxon>Metazoa</taxon>
        <taxon>Ecdysozoa</taxon>
        <taxon>Arthropoda</taxon>
        <taxon>Hexapoda</taxon>
        <taxon>Insecta</taxon>
        <taxon>Pterygota</taxon>
        <taxon>Neoptera</taxon>
        <taxon>Endopterygota</taxon>
        <taxon>Coleoptera</taxon>
        <taxon>Polyphaga</taxon>
        <taxon>Cucujiformia</taxon>
        <taxon>Tenebrionidae</taxon>
        <taxon>Zophobas</taxon>
    </lineage>
</organism>
<keyword evidence="2" id="KW-0813">Transport</keyword>
<gene>
    <name evidence="8" type="ORF">Zmor_016472</name>
</gene>
<dbReference type="Proteomes" id="UP001168821">
    <property type="component" value="Unassembled WGS sequence"/>
</dbReference>
<dbReference type="EMBL" id="JALNTZ010000483">
    <property type="protein sequence ID" value="KAJ3634451.1"/>
    <property type="molecule type" value="Genomic_DNA"/>
</dbReference>
<sequence>MISPSKFYIFATLKSLVPELSCTQALSAIIMSGFLLQHMFVTSMPITITRMVTLHNSSNFNWDESQKNDILGSFFWGHLLFKVPAGRLSEIYGPRMTLGIAMSLATSVIILTPTLCYLGFYGTLSARLVLGISASFYLPTIPTLIKKWVPTDEGYKLIVQLSVVAVFLLLVLGLYGYLISILEWDGIFYFIGVVSGIWTTVWFCFVYNSPEEHPRIRKTEKTQIREALKDKVFFPETRKTPWKDILSSGAVWACILPFCCASFSTSLILSQMPTYINQVLHMDAKITGILINALFLGSHLTSFFVFYSADKLIKQKVCSSTTTRKLMSGILVLVQMLLFLAQSFWGYNHLLSSVTFTICEPFGNAVMLLYLLSILDVSPNFAGTISGMATMGGDLTSYLQTKIVALCTYDGQDFAHWQSVFFVVVGVHLVGFTSYQVFGSAQVQWWDKKEGPDGSV</sequence>
<keyword evidence="5 7" id="KW-1133">Transmembrane helix</keyword>
<evidence type="ECO:0000256" key="5">
    <source>
        <dbReference type="ARBA" id="ARBA00022989"/>
    </source>
</evidence>
<evidence type="ECO:0000313" key="8">
    <source>
        <dbReference type="EMBL" id="KAJ3634451.1"/>
    </source>
</evidence>
<dbReference type="GO" id="GO:0016020">
    <property type="term" value="C:membrane"/>
    <property type="evidence" value="ECO:0007669"/>
    <property type="project" value="UniProtKB-SubCell"/>
</dbReference>
<feature type="transmembrane region" description="Helical" evidence="7">
    <location>
        <begin position="187"/>
        <end position="208"/>
    </location>
</feature>
<comment type="caution">
    <text evidence="8">The sequence shown here is derived from an EMBL/GenBank/DDBJ whole genome shotgun (WGS) entry which is preliminary data.</text>
</comment>
<evidence type="ECO:0000256" key="4">
    <source>
        <dbReference type="ARBA" id="ARBA00022847"/>
    </source>
</evidence>
<feature type="transmembrane region" description="Helical" evidence="7">
    <location>
        <begin position="25"/>
        <end position="48"/>
    </location>
</feature>
<keyword evidence="3 7" id="KW-0812">Transmembrane</keyword>
<keyword evidence="6 7" id="KW-0472">Membrane</keyword>
<evidence type="ECO:0000256" key="7">
    <source>
        <dbReference type="SAM" id="Phobius"/>
    </source>
</evidence>
<protein>
    <recommendedName>
        <fullName evidence="10">Major facilitator superfamily (MFS) profile domain-containing protein</fullName>
    </recommendedName>
</protein>
<evidence type="ECO:0008006" key="10">
    <source>
        <dbReference type="Google" id="ProtNLM"/>
    </source>
</evidence>
<evidence type="ECO:0000256" key="6">
    <source>
        <dbReference type="ARBA" id="ARBA00023136"/>
    </source>
</evidence>
<evidence type="ECO:0000256" key="1">
    <source>
        <dbReference type="ARBA" id="ARBA00004141"/>
    </source>
</evidence>
<dbReference type="FunFam" id="1.20.1250.20:FF:000003">
    <property type="entry name" value="Solute carrier family 17 member 3"/>
    <property type="match status" value="1"/>
</dbReference>
<dbReference type="InterPro" id="IPR050382">
    <property type="entry name" value="MFS_Na/Anion_cotransporter"/>
</dbReference>
<evidence type="ECO:0000256" key="3">
    <source>
        <dbReference type="ARBA" id="ARBA00022692"/>
    </source>
</evidence>
<dbReference type="GO" id="GO:0006820">
    <property type="term" value="P:monoatomic anion transport"/>
    <property type="evidence" value="ECO:0007669"/>
    <property type="project" value="TreeGrafter"/>
</dbReference>
<dbReference type="Pfam" id="PF07690">
    <property type="entry name" value="MFS_1"/>
    <property type="match status" value="1"/>
</dbReference>
<reference evidence="8" key="1">
    <citation type="journal article" date="2023" name="G3 (Bethesda)">
        <title>Whole genome assemblies of Zophobas morio and Tenebrio molitor.</title>
        <authorList>
            <person name="Kaur S."/>
            <person name="Stinson S.A."/>
            <person name="diCenzo G.C."/>
        </authorList>
    </citation>
    <scope>NUCLEOTIDE SEQUENCE</scope>
    <source>
        <strain evidence="8">QUZm001</strain>
    </source>
</reference>
<dbReference type="InterPro" id="IPR036259">
    <property type="entry name" value="MFS_trans_sf"/>
</dbReference>
<dbReference type="PANTHER" id="PTHR11662">
    <property type="entry name" value="SOLUTE CARRIER FAMILY 17"/>
    <property type="match status" value="1"/>
</dbReference>
<keyword evidence="9" id="KW-1185">Reference proteome</keyword>
<dbReference type="GO" id="GO:0015293">
    <property type="term" value="F:symporter activity"/>
    <property type="evidence" value="ECO:0007669"/>
    <property type="project" value="UniProtKB-KW"/>
</dbReference>
<name>A0AA38HLD3_9CUCU</name>
<feature type="transmembrane region" description="Helical" evidence="7">
    <location>
        <begin position="330"/>
        <end position="347"/>
    </location>
</feature>
<dbReference type="Gene3D" id="1.20.1250.20">
    <property type="entry name" value="MFS general substrate transporter like domains"/>
    <property type="match status" value="2"/>
</dbReference>
<feature type="transmembrane region" description="Helical" evidence="7">
    <location>
        <begin position="126"/>
        <end position="145"/>
    </location>
</feature>
<feature type="transmembrane region" description="Helical" evidence="7">
    <location>
        <begin position="97"/>
        <end position="120"/>
    </location>
</feature>
<evidence type="ECO:0000313" key="9">
    <source>
        <dbReference type="Proteomes" id="UP001168821"/>
    </source>
</evidence>
<proteinExistence type="predicted"/>
<keyword evidence="4" id="KW-0769">Symport</keyword>
<accession>A0AA38HLD3</accession>